<dbReference type="EMBL" id="SPNV01000055">
    <property type="protein sequence ID" value="KAF5863290.1"/>
    <property type="molecule type" value="Genomic_DNA"/>
</dbReference>
<keyword evidence="4" id="KW-0539">Nucleus</keyword>
<gene>
    <name evidence="7" type="ORF">ETB97_010412</name>
</gene>
<dbReference type="InterPro" id="IPR001138">
    <property type="entry name" value="Zn2Cys6_DnaBD"/>
</dbReference>
<dbReference type="GO" id="GO:0003677">
    <property type="term" value="F:DNA binding"/>
    <property type="evidence" value="ECO:0007669"/>
    <property type="project" value="UniProtKB-KW"/>
</dbReference>
<name>A0A8H6AA33_PETAA</name>
<dbReference type="Pfam" id="PF00172">
    <property type="entry name" value="Zn_clus"/>
    <property type="match status" value="1"/>
</dbReference>
<dbReference type="GO" id="GO:0008270">
    <property type="term" value="F:zinc ion binding"/>
    <property type="evidence" value="ECO:0007669"/>
    <property type="project" value="InterPro"/>
</dbReference>
<proteinExistence type="predicted"/>
<feature type="compositionally biased region" description="Polar residues" evidence="5">
    <location>
        <begin position="108"/>
        <end position="121"/>
    </location>
</feature>
<keyword evidence="3" id="KW-0804">Transcription</keyword>
<organism evidence="7 8">
    <name type="scientific">Petromyces alliaceus</name>
    <name type="common">Aspergillus alliaceus</name>
    <dbReference type="NCBI Taxonomy" id="209559"/>
    <lineage>
        <taxon>Eukaryota</taxon>
        <taxon>Fungi</taxon>
        <taxon>Dikarya</taxon>
        <taxon>Ascomycota</taxon>
        <taxon>Pezizomycotina</taxon>
        <taxon>Eurotiomycetes</taxon>
        <taxon>Eurotiomycetidae</taxon>
        <taxon>Eurotiales</taxon>
        <taxon>Aspergillaceae</taxon>
        <taxon>Aspergillus</taxon>
        <taxon>Aspergillus subgen. Circumdati</taxon>
    </lineage>
</organism>
<dbReference type="InterPro" id="IPR036864">
    <property type="entry name" value="Zn2-C6_fun-type_DNA-bd_sf"/>
</dbReference>
<feature type="domain" description="Zn(2)-C6 fungal-type" evidence="6">
    <location>
        <begin position="58"/>
        <end position="88"/>
    </location>
</feature>
<feature type="region of interest" description="Disordered" evidence="5">
    <location>
        <begin position="1"/>
        <end position="22"/>
    </location>
</feature>
<dbReference type="AlphaFoldDB" id="A0A8H6AA33"/>
<feature type="region of interest" description="Disordered" evidence="5">
    <location>
        <begin position="100"/>
        <end position="121"/>
    </location>
</feature>
<dbReference type="SMART" id="SM00066">
    <property type="entry name" value="GAL4"/>
    <property type="match status" value="1"/>
</dbReference>
<dbReference type="Gene3D" id="4.10.240.10">
    <property type="entry name" value="Zn(2)-C6 fungal-type DNA-binding domain"/>
    <property type="match status" value="1"/>
</dbReference>
<reference evidence="7 8" key="1">
    <citation type="submission" date="2019-04" db="EMBL/GenBank/DDBJ databases">
        <title>Aspergillus burnettii sp. nov., novel species from soil in southeast Queensland.</title>
        <authorList>
            <person name="Gilchrist C.L.M."/>
            <person name="Pitt J.I."/>
            <person name="Lange L."/>
            <person name="Lacey H.J."/>
            <person name="Vuong D."/>
            <person name="Midgley D.J."/>
            <person name="Greenfield P."/>
            <person name="Bradbury M."/>
            <person name="Lacey E."/>
            <person name="Busk P.K."/>
            <person name="Pilgaard B."/>
            <person name="Chooi Y.H."/>
            <person name="Piggott A.M."/>
        </authorList>
    </citation>
    <scope>NUCLEOTIDE SEQUENCE [LARGE SCALE GENOMIC DNA]</scope>
    <source>
        <strain evidence="7 8">FRR 5400</strain>
    </source>
</reference>
<protein>
    <recommendedName>
        <fullName evidence="6">Zn(2)-C6 fungal-type domain-containing protein</fullName>
    </recommendedName>
</protein>
<keyword evidence="2" id="KW-0238">DNA-binding</keyword>
<evidence type="ECO:0000313" key="8">
    <source>
        <dbReference type="Proteomes" id="UP000541154"/>
    </source>
</evidence>
<evidence type="ECO:0000256" key="2">
    <source>
        <dbReference type="ARBA" id="ARBA00023125"/>
    </source>
</evidence>
<evidence type="ECO:0000313" key="7">
    <source>
        <dbReference type="EMBL" id="KAF5863290.1"/>
    </source>
</evidence>
<sequence length="364" mass="39633">MMSSRTWIKPVPGSLPSPATTRPILDDTLASLPVIAGSTASMNTSTMASTDDPPLRNSCDSCNAAKVKCSRDRPSCHRCQSRKLCCVYGVSLRGIKRARHKPNDNNFHRSPSLQEPFSPSTISSIPGELLQDWDYTFPTSSFPNKNIDIDTHFTLTNPLLADSSSLLGFAPLPTALATPPSLSTPTSSTSIFGATCCCQKTIAEKLADLGTRTQLDTVPFDEFLITHKASMAVCISVLECTSPHHKRGILLLVELTTLLIHILEAFDQVMSGFDTEGRQSRTSVRLSLGSYQLDHAEEKVLQANLLRIELTKVGAIIQNLNQQYSNTANGSRAGDICLVSPLLADLKKKARAKFDATREWAPCL</sequence>
<accession>A0A8H6AA33</accession>
<evidence type="ECO:0000256" key="1">
    <source>
        <dbReference type="ARBA" id="ARBA00023015"/>
    </source>
</evidence>
<evidence type="ECO:0000259" key="6">
    <source>
        <dbReference type="PROSITE" id="PS50048"/>
    </source>
</evidence>
<keyword evidence="8" id="KW-1185">Reference proteome</keyword>
<evidence type="ECO:0000256" key="4">
    <source>
        <dbReference type="ARBA" id="ARBA00023242"/>
    </source>
</evidence>
<dbReference type="PANTHER" id="PTHR47431">
    <property type="entry name" value="ZN(II)2CYS6 TRANSCRIPTION FACTOR (EUROFUNG)-RELATED"/>
    <property type="match status" value="1"/>
</dbReference>
<dbReference type="GO" id="GO:0000981">
    <property type="term" value="F:DNA-binding transcription factor activity, RNA polymerase II-specific"/>
    <property type="evidence" value="ECO:0007669"/>
    <property type="project" value="InterPro"/>
</dbReference>
<evidence type="ECO:0000256" key="3">
    <source>
        <dbReference type="ARBA" id="ARBA00023163"/>
    </source>
</evidence>
<dbReference type="CDD" id="cd00067">
    <property type="entry name" value="GAL4"/>
    <property type="match status" value="1"/>
</dbReference>
<evidence type="ECO:0000256" key="5">
    <source>
        <dbReference type="SAM" id="MobiDB-lite"/>
    </source>
</evidence>
<dbReference type="PANTHER" id="PTHR47431:SF1">
    <property type="entry name" value="ZN(II)2CYS6 TRANSCRIPTION FACTOR (EUROFUNG)"/>
    <property type="match status" value="1"/>
</dbReference>
<dbReference type="SUPFAM" id="SSF57701">
    <property type="entry name" value="Zn2/Cys6 DNA-binding domain"/>
    <property type="match status" value="1"/>
</dbReference>
<dbReference type="PROSITE" id="PS50048">
    <property type="entry name" value="ZN2_CY6_FUNGAL_2"/>
    <property type="match status" value="1"/>
</dbReference>
<dbReference type="PRINTS" id="PR00755">
    <property type="entry name" value="AFLATOXINBRP"/>
</dbReference>
<dbReference type="Proteomes" id="UP000541154">
    <property type="component" value="Unassembled WGS sequence"/>
</dbReference>
<dbReference type="GO" id="GO:0009893">
    <property type="term" value="P:positive regulation of metabolic process"/>
    <property type="evidence" value="ECO:0007669"/>
    <property type="project" value="UniProtKB-ARBA"/>
</dbReference>
<comment type="caution">
    <text evidence="7">The sequence shown here is derived from an EMBL/GenBank/DDBJ whole genome shotgun (WGS) entry which is preliminary data.</text>
</comment>
<keyword evidence="1" id="KW-0805">Transcription regulation</keyword>